<protein>
    <submittedName>
        <fullName evidence="2">Uncharacterized protein</fullName>
    </submittedName>
</protein>
<evidence type="ECO:0000313" key="3">
    <source>
        <dbReference type="Proteomes" id="UP001285441"/>
    </source>
</evidence>
<dbReference type="EMBL" id="JAULSW010000003">
    <property type="protein sequence ID" value="KAK3387373.1"/>
    <property type="molecule type" value="Genomic_DNA"/>
</dbReference>
<feature type="region of interest" description="Disordered" evidence="1">
    <location>
        <begin position="123"/>
        <end position="152"/>
    </location>
</feature>
<feature type="compositionally biased region" description="Low complexity" evidence="1">
    <location>
        <begin position="169"/>
        <end position="195"/>
    </location>
</feature>
<feature type="compositionally biased region" description="Low complexity" evidence="1">
    <location>
        <begin position="128"/>
        <end position="152"/>
    </location>
</feature>
<evidence type="ECO:0000256" key="1">
    <source>
        <dbReference type="SAM" id="MobiDB-lite"/>
    </source>
</evidence>
<sequence>MRVFRLNPLIPSLVISTPFLATCLRFRSVSLRYRVSLPSASKRIPISLISRAESIALLSLVYPNLFRSGGVCSGCKSNYINSCTCPSNFAFLDFCNTAIITCIGFAECEDVLSMPACTPALLQPGPPRSSSSIKSRTSMHTSTPAPSPSPSLLSSFAKTKSVIASSSSIAISSSGSGPDTTSSTSSAAPKFTTSTPGALTSMSSSDTGSNASVVSTKASSSNNVQTTTGGQGGSTGTARPSSGGARARDATTLGVVISLAGFLLLGFCH</sequence>
<name>A0AAE0NTD5_9PEZI</name>
<reference evidence="2" key="1">
    <citation type="journal article" date="2023" name="Mol. Phylogenet. Evol.">
        <title>Genome-scale phylogeny and comparative genomics of the fungal order Sordariales.</title>
        <authorList>
            <person name="Hensen N."/>
            <person name="Bonometti L."/>
            <person name="Westerberg I."/>
            <person name="Brannstrom I.O."/>
            <person name="Guillou S."/>
            <person name="Cros-Aarteil S."/>
            <person name="Calhoun S."/>
            <person name="Haridas S."/>
            <person name="Kuo A."/>
            <person name="Mondo S."/>
            <person name="Pangilinan J."/>
            <person name="Riley R."/>
            <person name="LaButti K."/>
            <person name="Andreopoulos B."/>
            <person name="Lipzen A."/>
            <person name="Chen C."/>
            <person name="Yan M."/>
            <person name="Daum C."/>
            <person name="Ng V."/>
            <person name="Clum A."/>
            <person name="Steindorff A."/>
            <person name="Ohm R.A."/>
            <person name="Martin F."/>
            <person name="Silar P."/>
            <person name="Natvig D.O."/>
            <person name="Lalanne C."/>
            <person name="Gautier V."/>
            <person name="Ament-Velasquez S.L."/>
            <person name="Kruys A."/>
            <person name="Hutchinson M.I."/>
            <person name="Powell A.J."/>
            <person name="Barry K."/>
            <person name="Miller A.N."/>
            <person name="Grigoriev I.V."/>
            <person name="Debuchy R."/>
            <person name="Gladieux P."/>
            <person name="Hiltunen Thoren M."/>
            <person name="Johannesson H."/>
        </authorList>
    </citation>
    <scope>NUCLEOTIDE SEQUENCE</scope>
    <source>
        <strain evidence="2">CBS 232.78</strain>
    </source>
</reference>
<evidence type="ECO:0000313" key="2">
    <source>
        <dbReference type="EMBL" id="KAK3387373.1"/>
    </source>
</evidence>
<dbReference type="AlphaFoldDB" id="A0AAE0NTD5"/>
<gene>
    <name evidence="2" type="ORF">B0H63DRAFT_156546</name>
</gene>
<comment type="caution">
    <text evidence="2">The sequence shown here is derived from an EMBL/GenBank/DDBJ whole genome shotgun (WGS) entry which is preliminary data.</text>
</comment>
<dbReference type="Proteomes" id="UP001285441">
    <property type="component" value="Unassembled WGS sequence"/>
</dbReference>
<feature type="region of interest" description="Disordered" evidence="1">
    <location>
        <begin position="169"/>
        <end position="247"/>
    </location>
</feature>
<keyword evidence="3" id="KW-1185">Reference proteome</keyword>
<proteinExistence type="predicted"/>
<feature type="compositionally biased region" description="Polar residues" evidence="1">
    <location>
        <begin position="196"/>
        <end position="224"/>
    </location>
</feature>
<reference evidence="2" key="2">
    <citation type="submission" date="2023-06" db="EMBL/GenBank/DDBJ databases">
        <authorList>
            <consortium name="Lawrence Berkeley National Laboratory"/>
            <person name="Haridas S."/>
            <person name="Hensen N."/>
            <person name="Bonometti L."/>
            <person name="Westerberg I."/>
            <person name="Brannstrom I.O."/>
            <person name="Guillou S."/>
            <person name="Cros-Aarteil S."/>
            <person name="Calhoun S."/>
            <person name="Kuo A."/>
            <person name="Mondo S."/>
            <person name="Pangilinan J."/>
            <person name="Riley R."/>
            <person name="LaButti K."/>
            <person name="Andreopoulos B."/>
            <person name="Lipzen A."/>
            <person name="Chen C."/>
            <person name="Yanf M."/>
            <person name="Daum C."/>
            <person name="Ng V."/>
            <person name="Clum A."/>
            <person name="Steindorff A."/>
            <person name="Ohm R."/>
            <person name="Martin F."/>
            <person name="Silar P."/>
            <person name="Natvig D."/>
            <person name="Lalanne C."/>
            <person name="Gautier V."/>
            <person name="Ament-velasquez S.L."/>
            <person name="Kruys A."/>
            <person name="Hutchinson M.I."/>
            <person name="Powell A.J."/>
            <person name="Barry K."/>
            <person name="Miller A.N."/>
            <person name="Grigoriev I.V."/>
            <person name="Debuchy R."/>
            <person name="Gladieux P."/>
            <person name="Thoren M.H."/>
            <person name="Johannesson H."/>
        </authorList>
    </citation>
    <scope>NUCLEOTIDE SEQUENCE</scope>
    <source>
        <strain evidence="2">CBS 232.78</strain>
    </source>
</reference>
<accession>A0AAE0NTD5</accession>
<organism evidence="2 3">
    <name type="scientific">Podospora didyma</name>
    <dbReference type="NCBI Taxonomy" id="330526"/>
    <lineage>
        <taxon>Eukaryota</taxon>
        <taxon>Fungi</taxon>
        <taxon>Dikarya</taxon>
        <taxon>Ascomycota</taxon>
        <taxon>Pezizomycotina</taxon>
        <taxon>Sordariomycetes</taxon>
        <taxon>Sordariomycetidae</taxon>
        <taxon>Sordariales</taxon>
        <taxon>Podosporaceae</taxon>
        <taxon>Podospora</taxon>
    </lineage>
</organism>